<dbReference type="GeneID" id="54780056"/>
<reference evidence="6 7" key="1">
    <citation type="submission" date="2019-07" db="EMBL/GenBank/DDBJ databases">
        <title>Genome assembly of two rare yeast pathogens: Diutina rugosa and Trichomonascus ciferrii.</title>
        <authorList>
            <person name="Mixao V."/>
            <person name="Saus E."/>
            <person name="Hansen A."/>
            <person name="Lass-Flor C."/>
            <person name="Gabaldon T."/>
        </authorList>
    </citation>
    <scope>NUCLEOTIDE SEQUENCE [LARGE SCALE GENOMIC DNA]</scope>
    <source>
        <strain evidence="6 7">CBS 613</strain>
    </source>
</reference>
<evidence type="ECO:0000256" key="3">
    <source>
        <dbReference type="SAM" id="Coils"/>
    </source>
</evidence>
<feature type="region of interest" description="Disordered" evidence="4">
    <location>
        <begin position="147"/>
        <end position="207"/>
    </location>
</feature>
<evidence type="ECO:0000313" key="7">
    <source>
        <dbReference type="Proteomes" id="UP000449547"/>
    </source>
</evidence>
<dbReference type="InterPro" id="IPR010754">
    <property type="entry name" value="OPA3-like"/>
</dbReference>
<protein>
    <recommendedName>
        <fullName evidence="8">OPA3-like protein</fullName>
    </recommendedName>
</protein>
<dbReference type="AlphaFoldDB" id="A0A642UUC0"/>
<dbReference type="PANTHER" id="PTHR12499:SF0">
    <property type="entry name" value="OPTIC ATROPHY 3 PROTEIN"/>
    <property type="match status" value="1"/>
</dbReference>
<dbReference type="PANTHER" id="PTHR12499">
    <property type="entry name" value="OPTIC ATROPHY 3 PROTEIN OPA3"/>
    <property type="match status" value="1"/>
</dbReference>
<comment type="similarity">
    <text evidence="1">Belongs to the OPA3 family.</text>
</comment>
<dbReference type="EMBL" id="SWFT01000044">
    <property type="protein sequence ID" value="KAA8905600.1"/>
    <property type="molecule type" value="Genomic_DNA"/>
</dbReference>
<keyword evidence="7" id="KW-1185">Reference proteome</keyword>
<comment type="caution">
    <text evidence="6">The sequence shown here is derived from an EMBL/GenBank/DDBJ whole genome shotgun (WGS) entry which is preliminary data.</text>
</comment>
<evidence type="ECO:0000313" key="6">
    <source>
        <dbReference type="EMBL" id="KAA8905600.1"/>
    </source>
</evidence>
<feature type="signal peptide" evidence="5">
    <location>
        <begin position="1"/>
        <end position="17"/>
    </location>
</feature>
<dbReference type="Proteomes" id="UP000449547">
    <property type="component" value="Unassembled WGS sequence"/>
</dbReference>
<organism evidence="6 7">
    <name type="scientific">Diutina rugosa</name>
    <name type="common">Yeast</name>
    <name type="synonym">Candida rugosa</name>
    <dbReference type="NCBI Taxonomy" id="5481"/>
    <lineage>
        <taxon>Eukaryota</taxon>
        <taxon>Fungi</taxon>
        <taxon>Dikarya</taxon>
        <taxon>Ascomycota</taxon>
        <taxon>Saccharomycotina</taxon>
        <taxon>Pichiomycetes</taxon>
        <taxon>Debaryomycetaceae</taxon>
        <taxon>Diutina</taxon>
    </lineage>
</organism>
<evidence type="ECO:0000256" key="5">
    <source>
        <dbReference type="SAM" id="SignalP"/>
    </source>
</evidence>
<evidence type="ECO:0008006" key="8">
    <source>
        <dbReference type="Google" id="ProtNLM"/>
    </source>
</evidence>
<dbReference type="OMA" id="WAEFEGT"/>
<feature type="coiled-coil region" evidence="3">
    <location>
        <begin position="101"/>
        <end position="135"/>
    </location>
</feature>
<keyword evidence="2 3" id="KW-0175">Coiled coil</keyword>
<feature type="chain" id="PRO_5024854388" description="OPA3-like protein" evidence="5">
    <location>
        <begin position="18"/>
        <end position="207"/>
    </location>
</feature>
<proteinExistence type="inferred from homology"/>
<dbReference type="RefSeq" id="XP_034013760.1">
    <property type="nucleotide sequence ID" value="XM_034153943.1"/>
</dbReference>
<evidence type="ECO:0000256" key="1">
    <source>
        <dbReference type="ARBA" id="ARBA00007584"/>
    </source>
</evidence>
<name>A0A642UUC0_DIURU</name>
<keyword evidence="5" id="KW-0732">Signal</keyword>
<dbReference type="GO" id="GO:0005739">
    <property type="term" value="C:mitochondrion"/>
    <property type="evidence" value="ECO:0007669"/>
    <property type="project" value="TreeGrafter"/>
</dbReference>
<accession>A0A642UUC0</accession>
<dbReference type="OrthoDB" id="2129069at2759"/>
<evidence type="ECO:0000256" key="4">
    <source>
        <dbReference type="SAM" id="MobiDB-lite"/>
    </source>
</evidence>
<feature type="compositionally biased region" description="Low complexity" evidence="4">
    <location>
        <begin position="184"/>
        <end position="207"/>
    </location>
</feature>
<sequence>MSSLALKFSTLLVRTLAKPVAQAIKASAQRNEPFRKGCIAMAQFVHKADAHMRMKLLGEKKFKVRPLNDNKAIESGATFLSESFIFSVAFGLVVYETVRSRKKATTQREALADDIEVLQGEMNHIKKKLKELNIIVDDYKVPPGYRPKYIKVTDEDQGDEPKDPSKEPEALAVVKVESGKKPETTVTVVKDTTTPSPSSASSPDSTD</sequence>
<dbReference type="GO" id="GO:0019216">
    <property type="term" value="P:regulation of lipid metabolic process"/>
    <property type="evidence" value="ECO:0007669"/>
    <property type="project" value="TreeGrafter"/>
</dbReference>
<feature type="compositionally biased region" description="Basic and acidic residues" evidence="4">
    <location>
        <begin position="151"/>
        <end position="169"/>
    </location>
</feature>
<evidence type="ECO:0000256" key="2">
    <source>
        <dbReference type="ARBA" id="ARBA00023054"/>
    </source>
</evidence>
<gene>
    <name evidence="6" type="ORF">DIURU_001403</name>
</gene>
<dbReference type="Pfam" id="PF07047">
    <property type="entry name" value="OPA3"/>
    <property type="match status" value="1"/>
</dbReference>
<dbReference type="VEuPathDB" id="FungiDB:DIURU_001403"/>